<protein>
    <submittedName>
        <fullName evidence="1">Uncharacterized protein</fullName>
    </submittedName>
</protein>
<evidence type="ECO:0000313" key="2">
    <source>
        <dbReference type="Proteomes" id="UP000283650"/>
    </source>
</evidence>
<name>A0A423N8G1_PSEFL</name>
<organism evidence="1 2">
    <name type="scientific">Pseudomonas fluorescens</name>
    <dbReference type="NCBI Taxonomy" id="294"/>
    <lineage>
        <taxon>Bacteria</taxon>
        <taxon>Pseudomonadati</taxon>
        <taxon>Pseudomonadota</taxon>
        <taxon>Gammaproteobacteria</taxon>
        <taxon>Pseudomonadales</taxon>
        <taxon>Pseudomonadaceae</taxon>
        <taxon>Pseudomonas</taxon>
    </lineage>
</organism>
<accession>A0A423N8G1</accession>
<dbReference type="Proteomes" id="UP000283650">
    <property type="component" value="Unassembled WGS sequence"/>
</dbReference>
<comment type="caution">
    <text evidence="1">The sequence shown here is derived from an EMBL/GenBank/DDBJ whole genome shotgun (WGS) entry which is preliminary data.</text>
</comment>
<sequence>MLKRYIDLKDLRELRFGQAKDTAKSHVAALFQYTSVGALSRRERAGVRGSVYPQSLLAELWITCSPLSAPHVNQALQLSDQKTTSLSHGFSGLFILDN</sequence>
<reference evidence="1 2" key="1">
    <citation type="submission" date="2016-10" db="EMBL/GenBank/DDBJ databases">
        <title>Comparative genome analysis of multiple Pseudomonas spp. focuses on biocontrol and plant growth promoting traits.</title>
        <authorList>
            <person name="Tao X.-Y."/>
            <person name="Taylor C.G."/>
        </authorList>
    </citation>
    <scope>NUCLEOTIDE SEQUENCE [LARGE SCALE GENOMIC DNA]</scope>
    <source>
        <strain evidence="1 2">2F9</strain>
    </source>
</reference>
<dbReference type="AlphaFoldDB" id="A0A423N8G1"/>
<dbReference type="EMBL" id="MOBY01000009">
    <property type="protein sequence ID" value="RON94459.1"/>
    <property type="molecule type" value="Genomic_DNA"/>
</dbReference>
<evidence type="ECO:0000313" key="1">
    <source>
        <dbReference type="EMBL" id="RON94459.1"/>
    </source>
</evidence>
<proteinExistence type="predicted"/>
<gene>
    <name evidence="1" type="ORF">BK672_15480</name>
</gene>